<evidence type="ECO:0000313" key="2">
    <source>
        <dbReference type="EMBL" id="QWF70204.1"/>
    </source>
</evidence>
<feature type="transmembrane region" description="Helical" evidence="1">
    <location>
        <begin position="116"/>
        <end position="136"/>
    </location>
</feature>
<keyword evidence="3" id="KW-1185">Reference proteome</keyword>
<protein>
    <submittedName>
        <fullName evidence="2">YeeE/YedE family protein</fullName>
    </submittedName>
</protein>
<feature type="transmembrane region" description="Helical" evidence="1">
    <location>
        <begin position="87"/>
        <end position="110"/>
    </location>
</feature>
<gene>
    <name evidence="2" type="ORF">KEF85_12735</name>
</gene>
<keyword evidence="1" id="KW-0472">Membrane</keyword>
<dbReference type="EMBL" id="CP073754">
    <property type="protein sequence ID" value="QWF70204.1"/>
    <property type="molecule type" value="Genomic_DNA"/>
</dbReference>
<accession>A0A975R9G3</accession>
<reference evidence="2" key="1">
    <citation type="submission" date="2021-04" db="EMBL/GenBank/DDBJ databases">
        <title>Draft genome sequence data of methanotrophic Methylovulum sp. strain S1L and Methylomonas sp. strain S2AM isolated from boreal lake water columns.</title>
        <authorList>
            <person name="Rissanen A.J."/>
            <person name="Mangayil R."/>
            <person name="Svenning M.M."/>
            <person name="Khanongnuch R."/>
        </authorList>
    </citation>
    <scope>NUCLEOTIDE SEQUENCE</scope>
    <source>
        <strain evidence="2">S2AM</strain>
    </source>
</reference>
<dbReference type="Proteomes" id="UP000676649">
    <property type="component" value="Chromosome"/>
</dbReference>
<feature type="transmembrane region" description="Helical" evidence="1">
    <location>
        <begin position="41"/>
        <end position="62"/>
    </location>
</feature>
<organism evidence="2 3">
    <name type="scientific">Methylomonas paludis</name>
    <dbReference type="NCBI Taxonomy" id="1173101"/>
    <lineage>
        <taxon>Bacteria</taxon>
        <taxon>Pseudomonadati</taxon>
        <taxon>Pseudomonadota</taxon>
        <taxon>Gammaproteobacteria</taxon>
        <taxon>Methylococcales</taxon>
        <taxon>Methylococcaceae</taxon>
        <taxon>Methylomonas</taxon>
    </lineage>
</organism>
<keyword evidence="1" id="KW-1133">Transmembrane helix</keyword>
<name>A0A975R9G3_9GAMM</name>
<dbReference type="AlphaFoldDB" id="A0A975R9G3"/>
<dbReference type="InterPro" id="IPR046513">
    <property type="entry name" value="DUF6691"/>
</dbReference>
<sequence length="140" mass="14585">MLKSFSVFVIGLIFGLGLIVAQMSNPGKVLAFLDVAGDWDPSLALVMASALLILGGAQRWLIPTIKPILEPEQTVCGGSNAAVDTKLVIGAAIFGIGWGLSGICPGPALVGLSSGLTGFYVFGAAMFAGFWLFYLLHGRR</sequence>
<dbReference type="Pfam" id="PF20398">
    <property type="entry name" value="DUF6691"/>
    <property type="match status" value="1"/>
</dbReference>
<keyword evidence="1" id="KW-0812">Transmembrane</keyword>
<evidence type="ECO:0000256" key="1">
    <source>
        <dbReference type="SAM" id="Phobius"/>
    </source>
</evidence>
<evidence type="ECO:0000313" key="3">
    <source>
        <dbReference type="Proteomes" id="UP000676649"/>
    </source>
</evidence>
<dbReference type="KEGG" id="mpad:KEF85_12735"/>
<dbReference type="RefSeq" id="WP_215581136.1">
    <property type="nucleotide sequence ID" value="NZ_CP073754.1"/>
</dbReference>
<proteinExistence type="predicted"/>